<dbReference type="Pfam" id="PF10354">
    <property type="entry name" value="BMT5-like"/>
    <property type="match status" value="1"/>
</dbReference>
<name>A0A3M6UI88_POCDA</name>
<protein>
    <recommendedName>
        <fullName evidence="1">25S rRNA (uridine-N(3))-methyltransferase BMT5-like domain-containing protein</fullName>
    </recommendedName>
</protein>
<evidence type="ECO:0000313" key="3">
    <source>
        <dbReference type="Proteomes" id="UP000275408"/>
    </source>
</evidence>
<reference evidence="2 3" key="1">
    <citation type="journal article" date="2018" name="Sci. Rep.">
        <title>Comparative analysis of the Pocillopora damicornis genome highlights role of immune system in coral evolution.</title>
        <authorList>
            <person name="Cunning R."/>
            <person name="Bay R.A."/>
            <person name="Gillette P."/>
            <person name="Baker A.C."/>
            <person name="Traylor-Knowles N."/>
        </authorList>
    </citation>
    <scope>NUCLEOTIDE SEQUENCE [LARGE SCALE GENOMIC DNA]</scope>
    <source>
        <strain evidence="2">RSMAS</strain>
        <tissue evidence="2">Whole animal</tissue>
    </source>
</reference>
<proteinExistence type="predicted"/>
<dbReference type="OrthoDB" id="273345at2759"/>
<comment type="caution">
    <text evidence="2">The sequence shown here is derived from an EMBL/GenBank/DDBJ whole genome shotgun (WGS) entry which is preliminary data.</text>
</comment>
<dbReference type="AlphaFoldDB" id="A0A3M6UI88"/>
<accession>A0A3M6UI88</accession>
<dbReference type="InterPro" id="IPR019446">
    <property type="entry name" value="BMT5-like"/>
</dbReference>
<gene>
    <name evidence="2" type="ORF">pdam_00018689</name>
</gene>
<evidence type="ECO:0000259" key="1">
    <source>
        <dbReference type="Pfam" id="PF10354"/>
    </source>
</evidence>
<organism evidence="2 3">
    <name type="scientific">Pocillopora damicornis</name>
    <name type="common">Cauliflower coral</name>
    <name type="synonym">Millepora damicornis</name>
    <dbReference type="NCBI Taxonomy" id="46731"/>
    <lineage>
        <taxon>Eukaryota</taxon>
        <taxon>Metazoa</taxon>
        <taxon>Cnidaria</taxon>
        <taxon>Anthozoa</taxon>
        <taxon>Hexacorallia</taxon>
        <taxon>Scleractinia</taxon>
        <taxon>Astrocoeniina</taxon>
        <taxon>Pocilloporidae</taxon>
        <taxon>Pocillopora</taxon>
    </lineage>
</organism>
<dbReference type="GO" id="GO:0070042">
    <property type="term" value="F:rRNA (uridine-N3-)-methyltransferase activity"/>
    <property type="evidence" value="ECO:0007669"/>
    <property type="project" value="InterPro"/>
</dbReference>
<sequence length="177" mass="20401">MALLDPKSHSYNVLFVWRQRYQRRVKIVGTSFESRAALVTNDFAVESIEKLSSFESVEIMHEVDAVDLRQKFGSRTFDRVIFNFPLTGGKSNIAKSRDLRRAPRGTVQRRYLCKPLSVSGRNALRQSKKGAWKLLAGCLPSCESWLVFVCLSFFLNDEFDRLLRSSVTWRLFGIDEL</sequence>
<feature type="non-terminal residue" evidence="2">
    <location>
        <position position="177"/>
    </location>
</feature>
<dbReference type="GO" id="GO:0070475">
    <property type="term" value="P:rRNA base methylation"/>
    <property type="evidence" value="ECO:0007669"/>
    <property type="project" value="InterPro"/>
</dbReference>
<keyword evidence="3" id="KW-1185">Reference proteome</keyword>
<dbReference type="EMBL" id="RCHS01001465">
    <property type="protein sequence ID" value="RMX53345.1"/>
    <property type="molecule type" value="Genomic_DNA"/>
</dbReference>
<dbReference type="Proteomes" id="UP000275408">
    <property type="component" value="Unassembled WGS sequence"/>
</dbReference>
<feature type="domain" description="25S rRNA (uridine-N(3))-methyltransferase BMT5-like" evidence="1">
    <location>
        <begin position="22"/>
        <end position="99"/>
    </location>
</feature>
<evidence type="ECO:0000313" key="2">
    <source>
        <dbReference type="EMBL" id="RMX53345.1"/>
    </source>
</evidence>